<feature type="domain" description="Sucrose synthase first GT-B" evidence="6">
    <location>
        <begin position="8"/>
        <end position="40"/>
    </location>
</feature>
<dbReference type="PANTHER" id="PTHR45839:SF7">
    <property type="entry name" value="SUCROSE SYNTHASE 1"/>
    <property type="match status" value="1"/>
</dbReference>
<dbReference type="Gene3D" id="3.40.50.2000">
    <property type="entry name" value="Glycogen Phosphorylase B"/>
    <property type="match status" value="2"/>
</dbReference>
<evidence type="ECO:0000259" key="6">
    <source>
        <dbReference type="Pfam" id="PF00862"/>
    </source>
</evidence>
<name>A0ABR2M3L5_9ASPA</name>
<dbReference type="PANTHER" id="PTHR45839">
    <property type="match status" value="1"/>
</dbReference>
<dbReference type="Proteomes" id="UP001412067">
    <property type="component" value="Unassembled WGS sequence"/>
</dbReference>
<evidence type="ECO:0000256" key="3">
    <source>
        <dbReference type="ARBA" id="ARBA00022676"/>
    </source>
</evidence>
<evidence type="ECO:0000313" key="7">
    <source>
        <dbReference type="EMBL" id="KAK8958682.1"/>
    </source>
</evidence>
<evidence type="ECO:0000256" key="4">
    <source>
        <dbReference type="ARBA" id="ARBA00022679"/>
    </source>
</evidence>
<protein>
    <recommendedName>
        <fullName evidence="2">sucrose synthase</fullName>
        <ecNumber evidence="2">2.4.1.13</ecNumber>
    </recommendedName>
</protein>
<evidence type="ECO:0000256" key="5">
    <source>
        <dbReference type="ARBA" id="ARBA00049030"/>
    </source>
</evidence>
<feature type="domain" description="Sucrose synthase first GT-B" evidence="6">
    <location>
        <begin position="41"/>
        <end position="82"/>
    </location>
</feature>
<comment type="caution">
    <text evidence="7">The sequence shown here is derived from an EMBL/GenBank/DDBJ whole genome shotgun (WGS) entry which is preliminary data.</text>
</comment>
<reference evidence="7 8" key="1">
    <citation type="journal article" date="2022" name="Nat. Plants">
        <title>Genomes of leafy and leafless Platanthera orchids illuminate the evolution of mycoheterotrophy.</title>
        <authorList>
            <person name="Li M.H."/>
            <person name="Liu K.W."/>
            <person name="Li Z."/>
            <person name="Lu H.C."/>
            <person name="Ye Q.L."/>
            <person name="Zhang D."/>
            <person name="Wang J.Y."/>
            <person name="Li Y.F."/>
            <person name="Zhong Z.M."/>
            <person name="Liu X."/>
            <person name="Yu X."/>
            <person name="Liu D.K."/>
            <person name="Tu X.D."/>
            <person name="Liu B."/>
            <person name="Hao Y."/>
            <person name="Liao X.Y."/>
            <person name="Jiang Y.T."/>
            <person name="Sun W.H."/>
            <person name="Chen J."/>
            <person name="Chen Y.Q."/>
            <person name="Ai Y."/>
            <person name="Zhai J.W."/>
            <person name="Wu S.S."/>
            <person name="Zhou Z."/>
            <person name="Hsiao Y.Y."/>
            <person name="Wu W.L."/>
            <person name="Chen Y.Y."/>
            <person name="Lin Y.F."/>
            <person name="Hsu J.L."/>
            <person name="Li C.Y."/>
            <person name="Wang Z.W."/>
            <person name="Zhao X."/>
            <person name="Zhong W.Y."/>
            <person name="Ma X.K."/>
            <person name="Ma L."/>
            <person name="Huang J."/>
            <person name="Chen G.Z."/>
            <person name="Huang M.Z."/>
            <person name="Huang L."/>
            <person name="Peng D.H."/>
            <person name="Luo Y.B."/>
            <person name="Zou S.Q."/>
            <person name="Chen S.P."/>
            <person name="Lan S."/>
            <person name="Tsai W.C."/>
            <person name="Van de Peer Y."/>
            <person name="Liu Z.J."/>
        </authorList>
    </citation>
    <scope>NUCLEOTIDE SEQUENCE [LARGE SCALE GENOMIC DNA]</scope>
    <source>
        <strain evidence="7">Lor288</strain>
    </source>
</reference>
<evidence type="ECO:0000313" key="8">
    <source>
        <dbReference type="Proteomes" id="UP001412067"/>
    </source>
</evidence>
<comment type="similarity">
    <text evidence="1">Belongs to the glycosyltransferase 1 family. Plant sucrose synthase subfamily.</text>
</comment>
<sequence>MSGQVPVHVVYILDQVRALESEMLLRIKQHGLDITPHILIDVANELARELQATPDLIVGNYRDGNLVASLLAHKLGVTQVCIYI</sequence>
<keyword evidence="8" id="KW-1185">Reference proteome</keyword>
<accession>A0ABR2M3L5</accession>
<dbReference type="Pfam" id="PF00862">
    <property type="entry name" value="GT-B_Sucrose_synth"/>
    <property type="match status" value="2"/>
</dbReference>
<dbReference type="InterPro" id="IPR000368">
    <property type="entry name" value="Sucrose_synth_GT-B1"/>
</dbReference>
<proteinExistence type="inferred from homology"/>
<keyword evidence="4" id="KW-0808">Transferase</keyword>
<dbReference type="EC" id="2.4.1.13" evidence="2"/>
<comment type="catalytic activity">
    <reaction evidence="5">
        <text>an NDP-alpha-D-glucose + D-fructose = a ribonucleoside 5'-diphosphate + sucrose + H(+)</text>
        <dbReference type="Rhea" id="RHEA:16241"/>
        <dbReference type="ChEBI" id="CHEBI:15378"/>
        <dbReference type="ChEBI" id="CHEBI:17992"/>
        <dbReference type="ChEBI" id="CHEBI:37721"/>
        <dbReference type="ChEBI" id="CHEBI:57930"/>
        <dbReference type="ChEBI" id="CHEBI:76533"/>
        <dbReference type="EC" id="2.4.1.13"/>
    </reaction>
</comment>
<evidence type="ECO:0000256" key="1">
    <source>
        <dbReference type="ARBA" id="ARBA00005894"/>
    </source>
</evidence>
<dbReference type="InterPro" id="IPR012820">
    <property type="entry name" value="Sucrose_synthase_pln/cyn"/>
</dbReference>
<dbReference type="EMBL" id="JBBWWR010000012">
    <property type="protein sequence ID" value="KAK8958682.1"/>
    <property type="molecule type" value="Genomic_DNA"/>
</dbReference>
<keyword evidence="3" id="KW-0328">Glycosyltransferase</keyword>
<organism evidence="7 8">
    <name type="scientific">Platanthera guangdongensis</name>
    <dbReference type="NCBI Taxonomy" id="2320717"/>
    <lineage>
        <taxon>Eukaryota</taxon>
        <taxon>Viridiplantae</taxon>
        <taxon>Streptophyta</taxon>
        <taxon>Embryophyta</taxon>
        <taxon>Tracheophyta</taxon>
        <taxon>Spermatophyta</taxon>
        <taxon>Magnoliopsida</taxon>
        <taxon>Liliopsida</taxon>
        <taxon>Asparagales</taxon>
        <taxon>Orchidaceae</taxon>
        <taxon>Orchidoideae</taxon>
        <taxon>Orchideae</taxon>
        <taxon>Orchidinae</taxon>
        <taxon>Platanthera</taxon>
    </lineage>
</organism>
<evidence type="ECO:0000256" key="2">
    <source>
        <dbReference type="ARBA" id="ARBA00012540"/>
    </source>
</evidence>
<gene>
    <name evidence="7" type="ORF">KSP40_PGU022317</name>
</gene>